<dbReference type="PRINTS" id="PR01490">
    <property type="entry name" value="RTXTOXIND"/>
</dbReference>
<evidence type="ECO:0000256" key="3">
    <source>
        <dbReference type="SAM" id="Coils"/>
    </source>
</evidence>
<reference evidence="4 5" key="1">
    <citation type="submission" date="2019-02" db="EMBL/GenBank/DDBJ databases">
        <title>Deep-cultivation of Planctomycetes and their phenomic and genomic characterization uncovers novel biology.</title>
        <authorList>
            <person name="Wiegand S."/>
            <person name="Jogler M."/>
            <person name="Boedeker C."/>
            <person name="Pinto D."/>
            <person name="Vollmers J."/>
            <person name="Rivas-Marin E."/>
            <person name="Kohn T."/>
            <person name="Peeters S.H."/>
            <person name="Heuer A."/>
            <person name="Rast P."/>
            <person name="Oberbeckmann S."/>
            <person name="Bunk B."/>
            <person name="Jeske O."/>
            <person name="Meyerdierks A."/>
            <person name="Storesund J.E."/>
            <person name="Kallscheuer N."/>
            <person name="Luecker S."/>
            <person name="Lage O.M."/>
            <person name="Pohl T."/>
            <person name="Merkel B.J."/>
            <person name="Hornburger P."/>
            <person name="Mueller R.-W."/>
            <person name="Bruemmer F."/>
            <person name="Labrenz M."/>
            <person name="Spormann A.M."/>
            <person name="Op den Camp H."/>
            <person name="Overmann J."/>
            <person name="Amann R."/>
            <person name="Jetten M.S.M."/>
            <person name="Mascher T."/>
            <person name="Medema M.H."/>
            <person name="Devos D.P."/>
            <person name="Kaster A.-K."/>
            <person name="Ovreas L."/>
            <person name="Rohde M."/>
            <person name="Galperin M.Y."/>
            <person name="Jogler C."/>
        </authorList>
    </citation>
    <scope>NUCLEOTIDE SEQUENCE [LARGE SCALE GENOMIC DNA]</scope>
    <source>
        <strain evidence="4 5">Mal4</strain>
    </source>
</reference>
<feature type="coiled-coil region" evidence="3">
    <location>
        <begin position="174"/>
        <end position="234"/>
    </location>
</feature>
<feature type="coiled-coil region" evidence="3">
    <location>
        <begin position="102"/>
        <end position="147"/>
    </location>
</feature>
<sequence length="396" mass="43013">MKSAVYFPAVLLIALVGLAVLTADGLQSNEAAAQPRNRFEETIVESGTIESANVLQIVSEVPGESVILRLIPDGTTVKKGDLLVQLDDSELRENHAVLQIQAKTAEDGLTAAETRLEAAKQRKTTEVAIAEQKVRVAELARKRLLDEGGELDHRLSTIERTMTLTEQQLAASKETGASAELRELQAQLETARGEKRLLQDFIRPHEAAVHELEIKTAQRELEQTQQNSQSAVVEAVATVAAGMQEVDSVRQELRRIEQSIAACQIVAPRDGVVMHANPPSRRTNASVLEEGATVRERQPLLAMPDFDQLQARILVHESQIDRVKVGQSASLQLGAFPGRKIAGRVAGISRTPRSQSWINPGVVEYAVIIEIPDPPDGMGIGLTVAAEIDTGAVEER</sequence>
<dbReference type="EMBL" id="CP036275">
    <property type="protein sequence ID" value="QDU38582.1"/>
    <property type="molecule type" value="Genomic_DNA"/>
</dbReference>
<protein>
    <submittedName>
        <fullName evidence="4">Multidrug resistance protein MdtN</fullName>
    </submittedName>
</protein>
<evidence type="ECO:0000256" key="1">
    <source>
        <dbReference type="ARBA" id="ARBA00004196"/>
    </source>
</evidence>
<dbReference type="AlphaFoldDB" id="A0A517Z7W8"/>
<dbReference type="Gene3D" id="1.10.287.470">
    <property type="entry name" value="Helix hairpin bin"/>
    <property type="match status" value="1"/>
</dbReference>
<evidence type="ECO:0000313" key="4">
    <source>
        <dbReference type="EMBL" id="QDU38582.1"/>
    </source>
</evidence>
<proteinExistence type="predicted"/>
<evidence type="ECO:0000256" key="2">
    <source>
        <dbReference type="ARBA" id="ARBA00023054"/>
    </source>
</evidence>
<dbReference type="GO" id="GO:0030313">
    <property type="term" value="C:cell envelope"/>
    <property type="evidence" value="ECO:0007669"/>
    <property type="project" value="UniProtKB-SubCell"/>
</dbReference>
<dbReference type="OrthoDB" id="259669at2"/>
<dbReference type="KEGG" id="mri:Mal4_29110"/>
<accession>A0A517Z7W8</accession>
<dbReference type="PANTHER" id="PTHR32347:SF23">
    <property type="entry name" value="BLL5650 PROTEIN"/>
    <property type="match status" value="1"/>
</dbReference>
<organism evidence="4 5">
    <name type="scientific">Maioricimonas rarisocia</name>
    <dbReference type="NCBI Taxonomy" id="2528026"/>
    <lineage>
        <taxon>Bacteria</taxon>
        <taxon>Pseudomonadati</taxon>
        <taxon>Planctomycetota</taxon>
        <taxon>Planctomycetia</taxon>
        <taxon>Planctomycetales</taxon>
        <taxon>Planctomycetaceae</taxon>
        <taxon>Maioricimonas</taxon>
    </lineage>
</organism>
<dbReference type="Proteomes" id="UP000320496">
    <property type="component" value="Chromosome"/>
</dbReference>
<keyword evidence="2 3" id="KW-0175">Coiled coil</keyword>
<gene>
    <name evidence="4" type="ORF">Mal4_29110</name>
</gene>
<dbReference type="Gene3D" id="2.40.50.100">
    <property type="match status" value="1"/>
</dbReference>
<name>A0A517Z7W8_9PLAN</name>
<comment type="subcellular location">
    <subcellularLocation>
        <location evidence="1">Cell envelope</location>
    </subcellularLocation>
</comment>
<dbReference type="RefSeq" id="WP_145369848.1">
    <property type="nucleotide sequence ID" value="NZ_CP036275.1"/>
</dbReference>
<dbReference type="Gene3D" id="2.40.30.170">
    <property type="match status" value="1"/>
</dbReference>
<dbReference type="InterPro" id="IPR050465">
    <property type="entry name" value="UPF0194_transport"/>
</dbReference>
<dbReference type="PANTHER" id="PTHR32347">
    <property type="entry name" value="EFFLUX SYSTEM COMPONENT YKNX-RELATED"/>
    <property type="match status" value="1"/>
</dbReference>
<keyword evidence="5" id="KW-1185">Reference proteome</keyword>
<evidence type="ECO:0000313" key="5">
    <source>
        <dbReference type="Proteomes" id="UP000320496"/>
    </source>
</evidence>